<sequence length="336" mass="38172">MASHFQMRKKRYILSRSHLRRLTGIEAEYVMGISREETFSGPSSEDCGQNAENTKNGKDRYLKLKSGKFHKTKTLEKRLNVLQFTDDTSIFTKSKEQVVADSKIKVELKKVTNWFNQNLKTCVNAEAKEVTNKKQLSANYLGIMIDQKLNWSDHINYLASKLSKATYLISKLTSAVNLKYRLWHPSTESISQTFCITSAAVHPGCELACDWLATMWSSHELLQRLSLDSIHWHPHLTDWERSSNGFRYLLHKLDQRNVQNPQMLSKDNEENTKWFDDKGGMMDGGDGVVAYNGMKQLKSFHHLLAEGVGEQISAEDAIRPIAGASKASLAYPVSPV</sequence>
<accession>A0A8K0NWR5</accession>
<keyword evidence="2" id="KW-1185">Reference proteome</keyword>
<evidence type="ECO:0000313" key="2">
    <source>
        <dbReference type="Proteomes" id="UP000792457"/>
    </source>
</evidence>
<protein>
    <submittedName>
        <fullName evidence="1">Uncharacterized protein</fullName>
    </submittedName>
</protein>
<dbReference type="AlphaFoldDB" id="A0A8K0NWR5"/>
<proteinExistence type="predicted"/>
<comment type="caution">
    <text evidence="1">The sequence shown here is derived from an EMBL/GenBank/DDBJ whole genome shotgun (WGS) entry which is preliminary data.</text>
</comment>
<gene>
    <name evidence="1" type="ORF">J437_LFUL004218</name>
</gene>
<name>A0A8K0NWR5_LADFU</name>
<reference evidence="1" key="2">
    <citation type="submission" date="2017-10" db="EMBL/GenBank/DDBJ databases">
        <title>Ladona fulva Genome sequencing and assembly.</title>
        <authorList>
            <person name="Murali S."/>
            <person name="Richards S."/>
            <person name="Bandaranaike D."/>
            <person name="Bellair M."/>
            <person name="Blankenburg K."/>
            <person name="Chao H."/>
            <person name="Dinh H."/>
            <person name="Doddapaneni H."/>
            <person name="Dugan-Rocha S."/>
            <person name="Elkadiri S."/>
            <person name="Gnanaolivu R."/>
            <person name="Hernandez B."/>
            <person name="Skinner E."/>
            <person name="Javaid M."/>
            <person name="Lee S."/>
            <person name="Li M."/>
            <person name="Ming W."/>
            <person name="Munidasa M."/>
            <person name="Muniz J."/>
            <person name="Nguyen L."/>
            <person name="Hughes D."/>
            <person name="Osuji N."/>
            <person name="Pu L.-L."/>
            <person name="Puazo M."/>
            <person name="Qu C."/>
            <person name="Quiroz J."/>
            <person name="Raj R."/>
            <person name="Weissenberger G."/>
            <person name="Xin Y."/>
            <person name="Zou X."/>
            <person name="Han Y."/>
            <person name="Worley K."/>
            <person name="Muzny D."/>
            <person name="Gibbs R."/>
        </authorList>
    </citation>
    <scope>NUCLEOTIDE SEQUENCE</scope>
    <source>
        <strain evidence="1">Sampled in the wild</strain>
    </source>
</reference>
<dbReference type="Proteomes" id="UP000792457">
    <property type="component" value="Unassembled WGS sequence"/>
</dbReference>
<organism evidence="1 2">
    <name type="scientific">Ladona fulva</name>
    <name type="common">Scarce chaser dragonfly</name>
    <name type="synonym">Libellula fulva</name>
    <dbReference type="NCBI Taxonomy" id="123851"/>
    <lineage>
        <taxon>Eukaryota</taxon>
        <taxon>Metazoa</taxon>
        <taxon>Ecdysozoa</taxon>
        <taxon>Arthropoda</taxon>
        <taxon>Hexapoda</taxon>
        <taxon>Insecta</taxon>
        <taxon>Pterygota</taxon>
        <taxon>Palaeoptera</taxon>
        <taxon>Odonata</taxon>
        <taxon>Epiprocta</taxon>
        <taxon>Anisoptera</taxon>
        <taxon>Libelluloidea</taxon>
        <taxon>Libellulidae</taxon>
        <taxon>Ladona</taxon>
    </lineage>
</organism>
<dbReference type="EMBL" id="KZ308199">
    <property type="protein sequence ID" value="KAG8224527.1"/>
    <property type="molecule type" value="Genomic_DNA"/>
</dbReference>
<evidence type="ECO:0000313" key="1">
    <source>
        <dbReference type="EMBL" id="KAG8224527.1"/>
    </source>
</evidence>
<reference evidence="1" key="1">
    <citation type="submission" date="2013-04" db="EMBL/GenBank/DDBJ databases">
        <authorList>
            <person name="Qu J."/>
            <person name="Murali S.C."/>
            <person name="Bandaranaike D."/>
            <person name="Bellair M."/>
            <person name="Blankenburg K."/>
            <person name="Chao H."/>
            <person name="Dinh H."/>
            <person name="Doddapaneni H."/>
            <person name="Downs B."/>
            <person name="Dugan-Rocha S."/>
            <person name="Elkadiri S."/>
            <person name="Gnanaolivu R.D."/>
            <person name="Hernandez B."/>
            <person name="Javaid M."/>
            <person name="Jayaseelan J.C."/>
            <person name="Lee S."/>
            <person name="Li M."/>
            <person name="Ming W."/>
            <person name="Munidasa M."/>
            <person name="Muniz J."/>
            <person name="Nguyen L."/>
            <person name="Ongeri F."/>
            <person name="Osuji N."/>
            <person name="Pu L.-L."/>
            <person name="Puazo M."/>
            <person name="Qu C."/>
            <person name="Quiroz J."/>
            <person name="Raj R."/>
            <person name="Weissenberger G."/>
            <person name="Xin Y."/>
            <person name="Zou X."/>
            <person name="Han Y."/>
            <person name="Richards S."/>
            <person name="Worley K."/>
            <person name="Muzny D."/>
            <person name="Gibbs R."/>
        </authorList>
    </citation>
    <scope>NUCLEOTIDE SEQUENCE</scope>
    <source>
        <strain evidence="1">Sampled in the wild</strain>
    </source>
</reference>
<dbReference type="OrthoDB" id="414730at2759"/>